<dbReference type="EMBL" id="CM000785">
    <property type="protein sequence ID" value="AQL05657.1"/>
    <property type="molecule type" value="Genomic_DNA"/>
</dbReference>
<dbReference type="AlphaFoldDB" id="K7VCK5"/>
<dbReference type="InterPro" id="IPR022212">
    <property type="entry name" value="DUF3741"/>
</dbReference>
<evidence type="ECO:0000313" key="6">
    <source>
        <dbReference type="Proteomes" id="UP000007305"/>
    </source>
</evidence>
<dbReference type="ExpressionAtlas" id="K7VCK5">
    <property type="expression patterns" value="baseline and differential"/>
</dbReference>
<evidence type="ECO:0000313" key="4">
    <source>
        <dbReference type="EMBL" id="AQL05664.1"/>
    </source>
</evidence>
<dbReference type="Gramene" id="Zm00001eb391740_T002">
    <property type="protein sequence ID" value="Zm00001eb391740_P002"/>
    <property type="gene ID" value="Zm00001eb391740"/>
</dbReference>
<reference evidence="5" key="3">
    <citation type="submission" date="2019-07" db="EMBL/GenBank/DDBJ databases">
        <authorList>
            <person name="Seetharam A."/>
            <person name="Woodhouse M."/>
            <person name="Cannon E."/>
        </authorList>
    </citation>
    <scope>NUCLEOTIDE SEQUENCE [LARGE SCALE GENOMIC DNA]</scope>
    <source>
        <strain evidence="5">cv. B73</strain>
    </source>
</reference>
<dbReference type="PANTHER" id="PTHR47857:SF3">
    <property type="entry name" value="EXPRESSED PROTEIN"/>
    <property type="match status" value="1"/>
</dbReference>
<dbReference type="HOGENOM" id="CLU_014707_1_0_1"/>
<accession>K7VCK5</accession>
<dbReference type="Pfam" id="PF14309">
    <property type="entry name" value="DUF4378"/>
    <property type="match status" value="1"/>
</dbReference>
<dbReference type="GO" id="GO:0016740">
    <property type="term" value="F:transferase activity"/>
    <property type="evidence" value="ECO:0007669"/>
    <property type="project" value="UniProtKB-KW"/>
</dbReference>
<dbReference type="PaxDb" id="4577-GRMZM2G118022_P01"/>
<dbReference type="FunCoup" id="K7VCK5">
    <property type="interactions" value="58"/>
</dbReference>
<evidence type="ECO:0000259" key="3">
    <source>
        <dbReference type="Pfam" id="PF14309"/>
    </source>
</evidence>
<dbReference type="EnsemblPlants" id="Zm00001eb391740_T002">
    <property type="protein sequence ID" value="Zm00001eb391740_P002"/>
    <property type="gene ID" value="Zm00001eb391740"/>
</dbReference>
<feature type="domain" description="DUF4378" evidence="3">
    <location>
        <begin position="746"/>
        <end position="889"/>
    </location>
</feature>
<dbReference type="OrthoDB" id="770239at2759"/>
<feature type="domain" description="DUF3741" evidence="2">
    <location>
        <begin position="222"/>
        <end position="262"/>
    </location>
</feature>
<dbReference type="RefSeq" id="NP_001345013.1">
    <property type="nucleotide sequence ID" value="NM_001358084.1"/>
</dbReference>
<evidence type="ECO:0000259" key="2">
    <source>
        <dbReference type="Pfam" id="PF12552"/>
    </source>
</evidence>
<dbReference type="EMBL" id="CM000785">
    <property type="protein sequence ID" value="AQL05652.1"/>
    <property type="molecule type" value="Genomic_DNA"/>
</dbReference>
<reference evidence="4" key="2">
    <citation type="submission" date="2015-12" db="EMBL/GenBank/DDBJ databases">
        <title>Update maize B73 reference genome by single molecule sequencing technologies.</title>
        <authorList>
            <consortium name="Maize Genome Sequencing Project"/>
            <person name="Ware D."/>
        </authorList>
    </citation>
    <scope>NUCLEOTIDE SEQUENCE</scope>
    <source>
        <tissue evidence="4">Seedling</tissue>
    </source>
</reference>
<evidence type="ECO:0000256" key="1">
    <source>
        <dbReference type="SAM" id="MobiDB-lite"/>
    </source>
</evidence>
<reference evidence="6" key="1">
    <citation type="journal article" date="2009" name="Science">
        <title>The B73 maize genome: complexity, diversity, and dynamics.</title>
        <authorList>
            <person name="Schnable P.S."/>
            <person name="Ware D."/>
            <person name="Fulton R.S."/>
            <person name="Stein J.C."/>
            <person name="Wei F."/>
            <person name="Pasternak S."/>
            <person name="Liang C."/>
            <person name="Zhang J."/>
            <person name="Fulton L."/>
            <person name="Graves T.A."/>
            <person name="Minx P."/>
            <person name="Reily A.D."/>
            <person name="Courtney L."/>
            <person name="Kruchowski S.S."/>
            <person name="Tomlinson C."/>
            <person name="Strong C."/>
            <person name="Delehaunty K."/>
            <person name="Fronick C."/>
            <person name="Courtney B."/>
            <person name="Rock S.M."/>
            <person name="Belter E."/>
            <person name="Du F."/>
            <person name="Kim K."/>
            <person name="Abbott R.M."/>
            <person name="Cotton M."/>
            <person name="Levy A."/>
            <person name="Marchetto P."/>
            <person name="Ochoa K."/>
            <person name="Jackson S.M."/>
            <person name="Gillam B."/>
            <person name="Chen W."/>
            <person name="Yan L."/>
            <person name="Higginbotham J."/>
            <person name="Cardenas M."/>
            <person name="Waligorski J."/>
            <person name="Applebaum E."/>
            <person name="Phelps L."/>
            <person name="Falcone J."/>
            <person name="Kanchi K."/>
            <person name="Thane T."/>
            <person name="Scimone A."/>
            <person name="Thane N."/>
            <person name="Henke J."/>
            <person name="Wang T."/>
            <person name="Ruppert J."/>
            <person name="Shah N."/>
            <person name="Rotter K."/>
            <person name="Hodges J."/>
            <person name="Ingenthron E."/>
            <person name="Cordes M."/>
            <person name="Kohlberg S."/>
            <person name="Sgro J."/>
            <person name="Delgado B."/>
            <person name="Mead K."/>
            <person name="Chinwalla A."/>
            <person name="Leonard S."/>
            <person name="Crouse K."/>
            <person name="Collura K."/>
            <person name="Kudrna D."/>
            <person name="Currie J."/>
            <person name="He R."/>
            <person name="Angelova A."/>
            <person name="Rajasekar S."/>
            <person name="Mueller T."/>
            <person name="Lomeli R."/>
            <person name="Scara G."/>
            <person name="Ko A."/>
            <person name="Delaney K."/>
            <person name="Wissotski M."/>
            <person name="Lopez G."/>
            <person name="Campos D."/>
            <person name="Braidotti M."/>
            <person name="Ashley E."/>
            <person name="Golser W."/>
            <person name="Kim H."/>
            <person name="Lee S."/>
            <person name="Lin J."/>
            <person name="Dujmic Z."/>
            <person name="Kim W."/>
            <person name="Talag J."/>
            <person name="Zuccolo A."/>
            <person name="Fan C."/>
            <person name="Sebastian A."/>
            <person name="Kramer M."/>
            <person name="Spiegel L."/>
            <person name="Nascimento L."/>
            <person name="Zutavern T."/>
            <person name="Miller B."/>
            <person name="Ambroise C."/>
            <person name="Muller S."/>
            <person name="Spooner W."/>
            <person name="Narechania A."/>
            <person name="Ren L."/>
            <person name="Wei S."/>
            <person name="Kumari S."/>
            <person name="Faga B."/>
            <person name="Levy M.J."/>
            <person name="McMahan L."/>
            <person name="Van Buren P."/>
            <person name="Vaughn M.W."/>
            <person name="Ying K."/>
            <person name="Yeh C.-T."/>
            <person name="Emrich S.J."/>
            <person name="Jia Y."/>
            <person name="Kalyanaraman A."/>
            <person name="Hsia A.-P."/>
            <person name="Barbazuk W.B."/>
            <person name="Baucom R.S."/>
            <person name="Brutnell T.P."/>
            <person name="Carpita N.C."/>
            <person name="Chaparro C."/>
            <person name="Chia J.-M."/>
            <person name="Deragon J.-M."/>
            <person name="Estill J.C."/>
            <person name="Fu Y."/>
            <person name="Jeddeloh J.A."/>
            <person name="Han Y."/>
            <person name="Lee H."/>
            <person name="Li P."/>
            <person name="Lisch D.R."/>
            <person name="Liu S."/>
            <person name="Liu Z."/>
            <person name="Nagel D.H."/>
            <person name="McCann M.C."/>
            <person name="SanMiguel P."/>
            <person name="Myers A.M."/>
            <person name="Nettleton D."/>
            <person name="Nguyen J."/>
            <person name="Penning B.W."/>
            <person name="Ponnala L."/>
            <person name="Schneider K.L."/>
            <person name="Schwartz D.C."/>
            <person name="Sharma A."/>
            <person name="Soderlund C."/>
            <person name="Springer N.M."/>
            <person name="Sun Q."/>
            <person name="Wang H."/>
            <person name="Waterman M."/>
            <person name="Westerman R."/>
            <person name="Wolfgruber T.K."/>
            <person name="Yang L."/>
            <person name="Yu Y."/>
            <person name="Zhang L."/>
            <person name="Zhou S."/>
            <person name="Zhu Q."/>
            <person name="Bennetzen J.L."/>
            <person name="Dawe R.K."/>
            <person name="Jiang J."/>
            <person name="Jiang N."/>
            <person name="Presting G.G."/>
            <person name="Wessler S.R."/>
            <person name="Aluru S."/>
            <person name="Martienssen R.A."/>
            <person name="Clifton S.W."/>
            <person name="McCombie W.R."/>
            <person name="Wing R.A."/>
            <person name="Wilson R.K."/>
        </authorList>
    </citation>
    <scope>NUCLEOTIDE SEQUENCE [LARGE SCALE GENOMIC DNA]</scope>
    <source>
        <strain evidence="6">cv. B73</strain>
    </source>
</reference>
<feature type="region of interest" description="Disordered" evidence="1">
    <location>
        <begin position="660"/>
        <end position="697"/>
    </location>
</feature>
<keyword evidence="6" id="KW-1185">Reference proteome</keyword>
<proteinExistence type="predicted"/>
<name>K7VCK5_MAIZE</name>
<evidence type="ECO:0000313" key="5">
    <source>
        <dbReference type="EnsemblPlants" id="Zm00001eb391740_P002"/>
    </source>
</evidence>
<dbReference type="IntAct" id="K7VCK5">
    <property type="interactions" value="1"/>
</dbReference>
<dbReference type="PANTHER" id="PTHR47857">
    <property type="entry name" value="EXPRESSED PROTEIN-RELATED"/>
    <property type="match status" value="1"/>
</dbReference>
<dbReference type="Proteomes" id="UP000007305">
    <property type="component" value="Chromosome 9"/>
</dbReference>
<dbReference type="EMBL" id="CM000785">
    <property type="protein sequence ID" value="AQL05664.1"/>
    <property type="molecule type" value="Genomic_DNA"/>
</dbReference>
<dbReference type="eggNOG" id="ENOG502QV0Y">
    <property type="taxonomic scope" value="Eukaryota"/>
</dbReference>
<dbReference type="Pfam" id="PF12552">
    <property type="entry name" value="DUF3741"/>
    <property type="match status" value="1"/>
</dbReference>
<keyword evidence="4" id="KW-0808">Transferase</keyword>
<dbReference type="GeneID" id="100383691"/>
<reference evidence="5" key="4">
    <citation type="submission" date="2021-05" db="UniProtKB">
        <authorList>
            <consortium name="EnsemblPlants"/>
        </authorList>
    </citation>
    <scope>IDENTIFICATION</scope>
    <source>
        <strain evidence="5">cv. B73</strain>
    </source>
</reference>
<sequence length="896" mass="101348">MGRRGHGGSASQDDDGVGCAWGLMRMLYFRRDPKLLLDAKQLSGRHAFREVSERGHSAKRSKDFDEIEEDGNIEECTSQKPTVKNLMEDELGKVKLLKKNPNDEIQRRLVDLGNDVSLGRSSEHTNKSIDRSYHQAGISTPSIPPMDSGVLNYAEEYDLESVLMNFLGEIYSCHDECPHSDCKNKNELCPSLKSLIHKKVNELNNLPRNIGCAQSQEGNDAKLSDQNNLSNTMAARSKQFKDALEILGSNNELFMKLLQKPNQHIVDSIQKHENSKVAAGLEPNKIHGQTNFLVGRGGSRQHPLATKEQAKERKYMFFWRKGKSNRRQMLEATDTDQTVTKIVILKPNPERGFNQKAATARTLHQQPCTSHAPECGGIDNSKFSIKEVKTRFRFVNSESRRESNLAPAEDLQGYPRKFKDSFVAINKDFRHFPEGSLANKSGSDIKNAIKPFISSKQNGSISGNSGHIVAPKGASIFYEEARRHLSEMLKDNDCSVNYPAVQISKSLEGILSLPHGNVSTPRSSLWGKDYLGPSPGETDVFVACEVQREECTQERSQSQEDFGSIARCTSAAVDDQVTVRDGYYTNEAQEGSRHAQNEPGLLYTEGIHKFICGKNICDEQSVPAEQSRHDVCQEILEEIKQGKEHIKMSPTSAEGIVETLGQQEPETPEPRASTELISDGSPEQSDEKQERPSPVSVLESFFEDIDNPDCINKKECELHGLQRTLYFPDNEPDVSLLGEDRSVRVDYIKLVLELSELCAEQNLEVWYLEDELISPCLFEELQSQGDQTDDLKLLFDCICEALTEIQERYFRLSWLTFLKQDIRTPPIGENLITEVDRYVYGYIQHSLPITLEQIIKRDLEVQTWMNIRSKTEGIIMEMWEFVLDELIDETVFDLWI</sequence>
<dbReference type="InterPro" id="IPR025486">
    <property type="entry name" value="DUF4378"/>
</dbReference>
<organism evidence="4">
    <name type="scientific">Zea mays</name>
    <name type="common">Maize</name>
    <dbReference type="NCBI Taxonomy" id="4577"/>
    <lineage>
        <taxon>Eukaryota</taxon>
        <taxon>Viridiplantae</taxon>
        <taxon>Streptophyta</taxon>
        <taxon>Embryophyta</taxon>
        <taxon>Tracheophyta</taxon>
        <taxon>Spermatophyta</taxon>
        <taxon>Magnoliopsida</taxon>
        <taxon>Liliopsida</taxon>
        <taxon>Poales</taxon>
        <taxon>Poaceae</taxon>
        <taxon>PACMAD clade</taxon>
        <taxon>Panicoideae</taxon>
        <taxon>Andropogonodae</taxon>
        <taxon>Andropogoneae</taxon>
        <taxon>Tripsacinae</taxon>
        <taxon>Zea</taxon>
    </lineage>
</organism>
<dbReference type="KEGG" id="zma:100383691"/>
<protein>
    <submittedName>
        <fullName evidence="4">Phosphatidylinositol N-acetyglucosaminlytransferase subunit P-related</fullName>
    </submittedName>
</protein>
<gene>
    <name evidence="5" type="primary">LOC100383691</name>
    <name evidence="4" type="ORF">ZEAMMB73_Zm00001d047126</name>
</gene>